<dbReference type="EC" id="2.4.-.-" evidence="5"/>
<evidence type="ECO:0000313" key="5">
    <source>
        <dbReference type="EMBL" id="MDA0140934.1"/>
    </source>
</evidence>
<evidence type="ECO:0000259" key="3">
    <source>
        <dbReference type="Pfam" id="PF00534"/>
    </source>
</evidence>
<reference evidence="5" key="1">
    <citation type="submission" date="2022-10" db="EMBL/GenBank/DDBJ databases">
        <title>The WGS of Solirubrobacter sp. CPCC 204708.</title>
        <authorList>
            <person name="Jiang Z."/>
        </authorList>
    </citation>
    <scope>NUCLEOTIDE SEQUENCE</scope>
    <source>
        <strain evidence="5">CPCC 204708</strain>
    </source>
</reference>
<evidence type="ECO:0000259" key="4">
    <source>
        <dbReference type="Pfam" id="PF13439"/>
    </source>
</evidence>
<sequence>MDRALASAEEDRPLRIALLAPPWRPVTPTSDGAVEAALASLADALVAAGHDVTLYAAPGSRSLARIVSVLDRAHEREVGSSMVEADHAACAFAAIERAELDGMPFDLVHDHSGWTALAMADRLAVPVVHTVHRPFDEATRDWYRAHGAKAALVCLSRAHAAAGPAGVRVDAVVPNPVEVVSAAKDDFLLWVGRIAPGTGADRAIRVARAAGRPLVLAGAVEREAEAYFSEAIAPHVEGPQVTHVSDLGGARKRELLRRARAILMPTMWVEPFGMTMVEAMAAGTPVIAAPRGSALEVIDDGRTGVFVNDEAELAAALDRVDAIDLDRCRARAEERFGPKAVAQRYAAVYRAIARPLPGAGAPVPAGWRLRSARCSRAASWRRPRPCARH</sequence>
<dbReference type="PANTHER" id="PTHR12526:SF595">
    <property type="entry name" value="BLL5217 PROTEIN"/>
    <property type="match status" value="1"/>
</dbReference>
<dbReference type="RefSeq" id="WP_270006702.1">
    <property type="nucleotide sequence ID" value="NZ_JAPCID010000047.1"/>
</dbReference>
<dbReference type="PANTHER" id="PTHR12526">
    <property type="entry name" value="GLYCOSYLTRANSFERASE"/>
    <property type="match status" value="1"/>
</dbReference>
<dbReference type="Pfam" id="PF13439">
    <property type="entry name" value="Glyco_transf_4"/>
    <property type="match status" value="1"/>
</dbReference>
<dbReference type="InterPro" id="IPR028098">
    <property type="entry name" value="Glyco_trans_4-like_N"/>
</dbReference>
<dbReference type="Proteomes" id="UP001147700">
    <property type="component" value="Unassembled WGS sequence"/>
</dbReference>
<dbReference type="EMBL" id="JAPCID010000047">
    <property type="protein sequence ID" value="MDA0140934.1"/>
    <property type="molecule type" value="Genomic_DNA"/>
</dbReference>
<dbReference type="InterPro" id="IPR001296">
    <property type="entry name" value="Glyco_trans_1"/>
</dbReference>
<dbReference type="GO" id="GO:0016757">
    <property type="term" value="F:glycosyltransferase activity"/>
    <property type="evidence" value="ECO:0007669"/>
    <property type="project" value="UniProtKB-KW"/>
</dbReference>
<dbReference type="Pfam" id="PF00534">
    <property type="entry name" value="Glycos_transf_1"/>
    <property type="match status" value="1"/>
</dbReference>
<keyword evidence="1 5" id="KW-0328">Glycosyltransferase</keyword>
<proteinExistence type="predicted"/>
<evidence type="ECO:0000313" key="6">
    <source>
        <dbReference type="Proteomes" id="UP001147700"/>
    </source>
</evidence>
<gene>
    <name evidence="5" type="ORF">OJ962_25790</name>
</gene>
<keyword evidence="6" id="KW-1185">Reference proteome</keyword>
<comment type="caution">
    <text evidence="5">The sequence shown here is derived from an EMBL/GenBank/DDBJ whole genome shotgun (WGS) entry which is preliminary data.</text>
</comment>
<evidence type="ECO:0000256" key="2">
    <source>
        <dbReference type="ARBA" id="ARBA00022679"/>
    </source>
</evidence>
<evidence type="ECO:0000256" key="1">
    <source>
        <dbReference type="ARBA" id="ARBA00022676"/>
    </source>
</evidence>
<dbReference type="Gene3D" id="3.40.50.2000">
    <property type="entry name" value="Glycogen Phosphorylase B"/>
    <property type="match status" value="2"/>
</dbReference>
<organism evidence="5 6">
    <name type="scientific">Solirubrobacter deserti</name>
    <dbReference type="NCBI Taxonomy" id="2282478"/>
    <lineage>
        <taxon>Bacteria</taxon>
        <taxon>Bacillati</taxon>
        <taxon>Actinomycetota</taxon>
        <taxon>Thermoleophilia</taxon>
        <taxon>Solirubrobacterales</taxon>
        <taxon>Solirubrobacteraceae</taxon>
        <taxon>Solirubrobacter</taxon>
    </lineage>
</organism>
<accession>A0ABT4RQT7</accession>
<name>A0ABT4RQT7_9ACTN</name>
<feature type="domain" description="Glycosyltransferase subfamily 4-like N-terminal" evidence="4">
    <location>
        <begin position="34"/>
        <end position="178"/>
    </location>
</feature>
<feature type="domain" description="Glycosyl transferase family 1" evidence="3">
    <location>
        <begin position="182"/>
        <end position="320"/>
    </location>
</feature>
<dbReference type="SUPFAM" id="SSF53756">
    <property type="entry name" value="UDP-Glycosyltransferase/glycogen phosphorylase"/>
    <property type="match status" value="1"/>
</dbReference>
<keyword evidence="2 5" id="KW-0808">Transferase</keyword>
<protein>
    <submittedName>
        <fullName evidence="5">Glycosyltransferase</fullName>
        <ecNumber evidence="5">2.4.-.-</ecNumber>
    </submittedName>
</protein>